<comment type="similarity">
    <text evidence="1">Belongs to the class I-like SAM-binding methyltransferase superfamily. TRM5/TYW2 family.</text>
</comment>
<organism evidence="12 13">
    <name type="scientific">Limulus polyphemus</name>
    <name type="common">Atlantic horseshoe crab</name>
    <dbReference type="NCBI Taxonomy" id="6850"/>
    <lineage>
        <taxon>Eukaryota</taxon>
        <taxon>Metazoa</taxon>
        <taxon>Ecdysozoa</taxon>
        <taxon>Arthropoda</taxon>
        <taxon>Chelicerata</taxon>
        <taxon>Merostomata</taxon>
        <taxon>Xiphosura</taxon>
        <taxon>Limulidae</taxon>
        <taxon>Limulus</taxon>
    </lineage>
</organism>
<dbReference type="InterPro" id="IPR056744">
    <property type="entry name" value="TRM5/TYW2-like_N"/>
</dbReference>
<keyword evidence="3 10" id="KW-0489">Methyltransferase</keyword>
<evidence type="ECO:0000256" key="2">
    <source>
        <dbReference type="ARBA" id="ARBA00022490"/>
    </source>
</evidence>
<evidence type="ECO:0000256" key="6">
    <source>
        <dbReference type="ARBA" id="ARBA00022694"/>
    </source>
</evidence>
<comment type="subcellular location">
    <subcellularLocation>
        <location evidence="10">Mitochondrion matrix</location>
    </subcellularLocation>
    <subcellularLocation>
        <location evidence="10">Nucleus</location>
    </subcellularLocation>
    <subcellularLocation>
        <location evidence="10">Cytoplasm</location>
    </subcellularLocation>
    <text evidence="10">Predominantly in the mitochondria and in the nucleus.</text>
</comment>
<evidence type="ECO:0000313" key="12">
    <source>
        <dbReference type="Proteomes" id="UP000694941"/>
    </source>
</evidence>
<evidence type="ECO:0000259" key="11">
    <source>
        <dbReference type="PROSITE" id="PS51684"/>
    </source>
</evidence>
<comment type="similarity">
    <text evidence="10">Belongs to the TRM5 / TYW2 family.</text>
</comment>
<accession>A0ABM1B452</accession>
<feature type="binding site" evidence="10">
    <location>
        <begin position="324"/>
        <end position="325"/>
    </location>
    <ligand>
        <name>S-adenosyl-L-methionine</name>
        <dbReference type="ChEBI" id="CHEBI:59789"/>
    </ligand>
</feature>
<comment type="catalytic activity">
    <reaction evidence="10">
        <text>guanosine(37) in tRNA + S-adenosyl-L-methionine = N(1)-methylguanosine(37) in tRNA + S-adenosyl-L-homocysteine + H(+)</text>
        <dbReference type="Rhea" id="RHEA:36899"/>
        <dbReference type="Rhea" id="RHEA-COMP:10145"/>
        <dbReference type="Rhea" id="RHEA-COMP:10147"/>
        <dbReference type="ChEBI" id="CHEBI:15378"/>
        <dbReference type="ChEBI" id="CHEBI:57856"/>
        <dbReference type="ChEBI" id="CHEBI:59789"/>
        <dbReference type="ChEBI" id="CHEBI:73542"/>
        <dbReference type="ChEBI" id="CHEBI:74269"/>
        <dbReference type="EC" id="2.1.1.228"/>
    </reaction>
</comment>
<dbReference type="Gene3D" id="3.40.50.150">
    <property type="entry name" value="Vaccinia Virus protein VP39"/>
    <property type="match status" value="1"/>
</dbReference>
<keyword evidence="8 10" id="KW-0539">Nucleus</keyword>
<evidence type="ECO:0000256" key="5">
    <source>
        <dbReference type="ARBA" id="ARBA00022691"/>
    </source>
</evidence>
<keyword evidence="4 10" id="KW-0808">Transferase</keyword>
<dbReference type="InterPro" id="IPR029063">
    <property type="entry name" value="SAM-dependent_MTases_sf"/>
</dbReference>
<keyword evidence="6 10" id="KW-0819">tRNA processing</keyword>
<feature type="domain" description="SAM-dependent methyltransferase TRM5/TYW2-type" evidence="11">
    <location>
        <begin position="169"/>
        <end position="445"/>
    </location>
</feature>
<dbReference type="InterPro" id="IPR030382">
    <property type="entry name" value="MeTrfase_TRM5/TYW2"/>
</dbReference>
<sequence>MLTGTPYFALKKLSSFFFEKSKFLIALQVYLRKMEITSDSSTSLDPPPCVRGMKVLDRNAFKKTINVPYFEINSSSTAETLKILRCYLLKLENFKPLQVVETKKHVILNPLKFKDYDVLTEIKKQTLADIGVTEESLKWKKLELNYENWKAESILKSVLPSNLPGVSGYSLIGHILHLNLREHLNEYKELIAQVLLDKIKGVTTVVNKVNIIDSTYRNFKMELLAGENSMKVKVKENGSTFEFDFSEVYWNPRLCTEHARIVEKLKSGDTLYDVFAGVGPFAIPAAKKKCNVLANDLNPHSFQWLCSNSKLNKVGHLLQMYNLDGRDFVRTVVKPHITEQWRECLSKIPRNFHVVMNLPASAVEFLDVFKGLFEDEDANVRDSAVMPVIHCYCFTKEATLTKAAVSMVEQVLECSLTSDSQLEVLHVRSVAPNKEMMRVTFTMPREILFKNNCESNIEPSPKKLRLN</sequence>
<dbReference type="Pfam" id="PF02475">
    <property type="entry name" value="TRM5-TYW2_MTfase"/>
    <property type="match status" value="1"/>
</dbReference>
<dbReference type="SUPFAM" id="SSF53335">
    <property type="entry name" value="S-adenosyl-L-methionine-dependent methyltransferases"/>
    <property type="match status" value="1"/>
</dbReference>
<name>A0ABM1B452_LIMPO</name>
<feature type="binding site" evidence="10">
    <location>
        <position position="258"/>
    </location>
    <ligand>
        <name>S-adenosyl-L-methionine</name>
        <dbReference type="ChEBI" id="CHEBI:59789"/>
    </ligand>
</feature>
<keyword evidence="7 10" id="KW-0496">Mitochondrion</keyword>
<dbReference type="PANTHER" id="PTHR23245">
    <property type="entry name" value="TRNA METHYLTRANSFERASE"/>
    <property type="match status" value="1"/>
</dbReference>
<evidence type="ECO:0000256" key="4">
    <source>
        <dbReference type="ARBA" id="ARBA00022679"/>
    </source>
</evidence>
<dbReference type="Pfam" id="PF25133">
    <property type="entry name" value="TYW2_N_2"/>
    <property type="match status" value="1"/>
</dbReference>
<evidence type="ECO:0000256" key="7">
    <source>
        <dbReference type="ARBA" id="ARBA00023128"/>
    </source>
</evidence>
<dbReference type="InterPro" id="IPR056743">
    <property type="entry name" value="TRM5-TYW2-like_MTfase"/>
</dbReference>
<comment type="function">
    <text evidence="10">Specifically methylates the N1 position of guanosine-37 in various cytoplasmic and mitochondrial tRNAs. Methylation is not dependent on the nature of the nucleoside 5' of the target nucleoside. This is the first step in the biosynthesis of wybutosine (yW), a modified base adjacent to the anticodon of tRNAs and required for accurate decoding.</text>
</comment>
<feature type="binding site" evidence="10">
    <location>
        <position position="357"/>
    </location>
    <ligand>
        <name>S-adenosyl-L-methionine</name>
        <dbReference type="ChEBI" id="CHEBI:59789"/>
    </ligand>
</feature>
<dbReference type="PROSITE" id="PS51684">
    <property type="entry name" value="SAM_MT_TRM5_TYW2"/>
    <property type="match status" value="1"/>
</dbReference>
<dbReference type="EC" id="2.1.1.228" evidence="10"/>
<keyword evidence="12" id="KW-1185">Reference proteome</keyword>
<dbReference type="GeneID" id="106459361"/>
<keyword evidence="2 10" id="KW-0963">Cytoplasm</keyword>
<evidence type="ECO:0000256" key="9">
    <source>
        <dbReference type="ARBA" id="ARBA00045951"/>
    </source>
</evidence>
<protein>
    <recommendedName>
        <fullName evidence="10">tRNA (guanine(37)-N1)-methyltransferase</fullName>
        <ecNumber evidence="10">2.1.1.228</ecNumber>
    </recommendedName>
    <alternativeName>
        <fullName evidence="10">M1G-methyltransferase</fullName>
    </alternativeName>
    <alternativeName>
        <fullName evidence="10">tRNA [GM37] methyltransferase</fullName>
    </alternativeName>
    <alternativeName>
        <fullName evidence="10">tRNA methyltransferase 5 homolog</fullName>
    </alternativeName>
</protein>
<dbReference type="RefSeq" id="XP_013774433.1">
    <property type="nucleotide sequence ID" value="XM_013918979.2"/>
</dbReference>
<evidence type="ECO:0000256" key="10">
    <source>
        <dbReference type="HAMAP-Rule" id="MF_03152"/>
    </source>
</evidence>
<evidence type="ECO:0000256" key="3">
    <source>
        <dbReference type="ARBA" id="ARBA00022603"/>
    </source>
</evidence>
<dbReference type="HAMAP" id="MF_03152">
    <property type="entry name" value="TRM5"/>
    <property type="match status" value="1"/>
</dbReference>
<reference evidence="13" key="1">
    <citation type="submission" date="2025-08" db="UniProtKB">
        <authorList>
            <consortium name="RefSeq"/>
        </authorList>
    </citation>
    <scope>IDENTIFICATION</scope>
    <source>
        <tissue evidence="13">Muscle</tissue>
    </source>
</reference>
<feature type="binding site" evidence="10">
    <location>
        <begin position="296"/>
        <end position="297"/>
    </location>
    <ligand>
        <name>S-adenosyl-L-methionine</name>
        <dbReference type="ChEBI" id="CHEBI:59789"/>
    </ligand>
</feature>
<evidence type="ECO:0000256" key="8">
    <source>
        <dbReference type="ARBA" id="ARBA00023242"/>
    </source>
</evidence>
<dbReference type="Proteomes" id="UP000694941">
    <property type="component" value="Unplaced"/>
</dbReference>
<gene>
    <name evidence="13" type="primary">LOC106459361</name>
</gene>
<proteinExistence type="inferred from homology"/>
<dbReference type="PANTHER" id="PTHR23245:SF36">
    <property type="entry name" value="TRNA (GUANINE(37)-N1)-METHYLTRANSFERASE"/>
    <property type="match status" value="1"/>
</dbReference>
<dbReference type="Gene3D" id="3.30.300.110">
    <property type="entry name" value="Met-10+ protein-like domains"/>
    <property type="match status" value="1"/>
</dbReference>
<evidence type="ECO:0000313" key="13">
    <source>
        <dbReference type="RefSeq" id="XP_013774433.1"/>
    </source>
</evidence>
<comment type="subunit">
    <text evidence="10">Monomer.</text>
</comment>
<evidence type="ECO:0000256" key="1">
    <source>
        <dbReference type="ARBA" id="ARBA00009775"/>
    </source>
</evidence>
<keyword evidence="5 10" id="KW-0949">S-adenosyl-L-methionine</keyword>
<dbReference type="InterPro" id="IPR025792">
    <property type="entry name" value="tRNA_Gua_MeTrfase_euk"/>
</dbReference>
<comment type="function">
    <text evidence="9">Involved in mitochondrial tRNA methylation. Specifically methylates the N1 position of guanosine-37 in various tRNAs. Methylation is not dependent on the nature of the nucleoside 5' of the target nucleoside. This is the first step in the biosynthesis of wybutosine (yW), a modified base adjacent to the anticodon of tRNAs and required for accurate decoding.</text>
</comment>